<feature type="domain" description="N-acetyltransferase" evidence="1">
    <location>
        <begin position="7"/>
        <end position="171"/>
    </location>
</feature>
<dbReference type="InterPro" id="IPR020036">
    <property type="entry name" value="PseH"/>
</dbReference>
<dbReference type="Pfam" id="PF13420">
    <property type="entry name" value="Acetyltransf_4"/>
    <property type="match status" value="1"/>
</dbReference>
<dbReference type="GO" id="GO:0016747">
    <property type="term" value="F:acyltransferase activity, transferring groups other than amino-acyl groups"/>
    <property type="evidence" value="ECO:0007669"/>
    <property type="project" value="InterPro"/>
</dbReference>
<dbReference type="PANTHER" id="PTHR43415">
    <property type="entry name" value="SPERMIDINE N(1)-ACETYLTRANSFERASE"/>
    <property type="match status" value="1"/>
</dbReference>
<dbReference type="EMBL" id="JRJU01000014">
    <property type="protein sequence ID" value="KHF39878.1"/>
    <property type="molecule type" value="Genomic_DNA"/>
</dbReference>
<dbReference type="InterPro" id="IPR016181">
    <property type="entry name" value="Acyl_CoA_acyltransferase"/>
</dbReference>
<keyword evidence="3" id="KW-1185">Reference proteome</keyword>
<comment type="caution">
    <text evidence="2">The sequence shown here is derived from an EMBL/GenBank/DDBJ whole genome shotgun (WGS) entry which is preliminary data.</text>
</comment>
<evidence type="ECO:0000313" key="3">
    <source>
        <dbReference type="Proteomes" id="UP000030832"/>
    </source>
</evidence>
<evidence type="ECO:0000259" key="1">
    <source>
        <dbReference type="PROSITE" id="PS51186"/>
    </source>
</evidence>
<dbReference type="InterPro" id="IPR000182">
    <property type="entry name" value="GNAT_dom"/>
</dbReference>
<protein>
    <recommendedName>
        <fullName evidence="1">N-acetyltransferase domain-containing protein</fullName>
    </recommendedName>
</protein>
<dbReference type="NCBIfam" id="TIGR03585">
    <property type="entry name" value="PseH"/>
    <property type="match status" value="1"/>
</dbReference>
<dbReference type="PANTHER" id="PTHR43415:SF3">
    <property type="entry name" value="GNAT-FAMILY ACETYLTRANSFERASE"/>
    <property type="match status" value="1"/>
</dbReference>
<dbReference type="Gene3D" id="3.40.630.30">
    <property type="match status" value="1"/>
</dbReference>
<dbReference type="eggNOG" id="COG1670">
    <property type="taxonomic scope" value="Bacteria"/>
</dbReference>
<dbReference type="STRING" id="333138.LQ50_12495"/>
<evidence type="ECO:0000313" key="2">
    <source>
        <dbReference type="EMBL" id="KHF39878.1"/>
    </source>
</evidence>
<accession>A0A0B0IBG2</accession>
<dbReference type="PROSITE" id="PS51186">
    <property type="entry name" value="GNAT"/>
    <property type="match status" value="1"/>
</dbReference>
<dbReference type="AlphaFoldDB" id="A0A0B0IBG2"/>
<name>A0A0B0IBG2_9BACI</name>
<gene>
    <name evidence="2" type="ORF">LQ50_12495</name>
</gene>
<dbReference type="Proteomes" id="UP000030832">
    <property type="component" value="Unassembled WGS sequence"/>
</dbReference>
<sequence length="186" mass="22259">MKDLNNYYLRELSESDLELVLNWRNSKPIQKYMYTDHNITMLEHQEWFKRVEKNENHIVRLLVYNEEPIGLVTINNFDNKNNKCYWGFYIGDRNAPRGSGTIMGILALELIFENLQVRKLCAEVLENNIKSLNFHKKLGFKEEGRFVDHIVKNNQHFDVIPLALFKAEWIDVKKKLLINLRKEKYE</sequence>
<reference evidence="2 3" key="1">
    <citation type="submission" date="2014-09" db="EMBL/GenBank/DDBJ databases">
        <title>Genome sequencing and annotation of Bacillus Okhensis strain Kh10-101T.</title>
        <authorList>
            <person name="Prakash J.S."/>
        </authorList>
    </citation>
    <scope>NUCLEOTIDE SEQUENCE [LARGE SCALE GENOMIC DNA]</scope>
    <source>
        <strain evidence="3">Kh10-101T</strain>
    </source>
</reference>
<dbReference type="RefSeq" id="WP_034629367.1">
    <property type="nucleotide sequence ID" value="NZ_JRJU01000014.1"/>
</dbReference>
<dbReference type="SUPFAM" id="SSF55729">
    <property type="entry name" value="Acyl-CoA N-acyltransferases (Nat)"/>
    <property type="match status" value="1"/>
</dbReference>
<proteinExistence type="predicted"/>
<dbReference type="OrthoDB" id="9795206at2"/>
<organism evidence="2 3">
    <name type="scientific">Halalkalibacter okhensis</name>
    <dbReference type="NCBI Taxonomy" id="333138"/>
    <lineage>
        <taxon>Bacteria</taxon>
        <taxon>Bacillati</taxon>
        <taxon>Bacillota</taxon>
        <taxon>Bacilli</taxon>
        <taxon>Bacillales</taxon>
        <taxon>Bacillaceae</taxon>
        <taxon>Halalkalibacter</taxon>
    </lineage>
</organism>